<organism evidence="5 6">
    <name type="scientific">Heracleum sosnowskyi</name>
    <dbReference type="NCBI Taxonomy" id="360622"/>
    <lineage>
        <taxon>Eukaryota</taxon>
        <taxon>Viridiplantae</taxon>
        <taxon>Streptophyta</taxon>
        <taxon>Embryophyta</taxon>
        <taxon>Tracheophyta</taxon>
        <taxon>Spermatophyta</taxon>
        <taxon>Magnoliopsida</taxon>
        <taxon>eudicotyledons</taxon>
        <taxon>Gunneridae</taxon>
        <taxon>Pentapetalae</taxon>
        <taxon>asterids</taxon>
        <taxon>campanulids</taxon>
        <taxon>Apiales</taxon>
        <taxon>Apiaceae</taxon>
        <taxon>Apioideae</taxon>
        <taxon>apioid superclade</taxon>
        <taxon>Tordylieae</taxon>
        <taxon>Tordyliinae</taxon>
        <taxon>Heracleum</taxon>
    </lineage>
</organism>
<gene>
    <name evidence="5" type="ORF">POM88_041681</name>
</gene>
<evidence type="ECO:0000313" key="5">
    <source>
        <dbReference type="EMBL" id="KAK1366120.1"/>
    </source>
</evidence>
<dbReference type="EMBL" id="JAUIZM010000009">
    <property type="protein sequence ID" value="KAK1366120.1"/>
    <property type="molecule type" value="Genomic_DNA"/>
</dbReference>
<keyword evidence="6" id="KW-1185">Reference proteome</keyword>
<dbReference type="AlphaFoldDB" id="A0AAD8M8J0"/>
<reference evidence="5" key="1">
    <citation type="submission" date="2023-02" db="EMBL/GenBank/DDBJ databases">
        <title>Genome of toxic invasive species Heracleum sosnowskyi carries increased number of genes despite the absence of recent whole-genome duplications.</title>
        <authorList>
            <person name="Schelkunov M."/>
            <person name="Shtratnikova V."/>
            <person name="Makarenko M."/>
            <person name="Klepikova A."/>
            <person name="Omelchenko D."/>
            <person name="Novikova G."/>
            <person name="Obukhova E."/>
            <person name="Bogdanov V."/>
            <person name="Penin A."/>
            <person name="Logacheva M."/>
        </authorList>
    </citation>
    <scope>NUCLEOTIDE SEQUENCE</scope>
    <source>
        <strain evidence="5">Hsosn_3</strain>
        <tissue evidence="5">Leaf</tissue>
    </source>
</reference>
<dbReference type="Pfam" id="PF00332">
    <property type="entry name" value="Glyco_hydro_17"/>
    <property type="match status" value="1"/>
</dbReference>
<comment type="similarity">
    <text evidence="1 4">Belongs to the glycosyl hydrolase 17 family.</text>
</comment>
<accession>A0AAD8M8J0</accession>
<dbReference type="GO" id="GO:0005975">
    <property type="term" value="P:carbohydrate metabolic process"/>
    <property type="evidence" value="ECO:0007669"/>
    <property type="project" value="InterPro"/>
</dbReference>
<dbReference type="Proteomes" id="UP001237642">
    <property type="component" value="Unassembled WGS sequence"/>
</dbReference>
<evidence type="ECO:0000313" key="6">
    <source>
        <dbReference type="Proteomes" id="UP001237642"/>
    </source>
</evidence>
<dbReference type="InterPro" id="IPR017853">
    <property type="entry name" value="GH"/>
</dbReference>
<keyword evidence="2" id="KW-0378">Hydrolase</keyword>
<evidence type="ECO:0000256" key="1">
    <source>
        <dbReference type="ARBA" id="ARBA00008773"/>
    </source>
</evidence>
<evidence type="ECO:0000256" key="4">
    <source>
        <dbReference type="RuleBase" id="RU004335"/>
    </source>
</evidence>
<protein>
    <submittedName>
        <fullName evidence="5">Glucan endo-1,3-beta-D-glucosidase</fullName>
    </submittedName>
</protein>
<dbReference type="InterPro" id="IPR044965">
    <property type="entry name" value="Glyco_hydro_17_plant"/>
</dbReference>
<reference evidence="5" key="2">
    <citation type="submission" date="2023-05" db="EMBL/GenBank/DDBJ databases">
        <authorList>
            <person name="Schelkunov M.I."/>
        </authorList>
    </citation>
    <scope>NUCLEOTIDE SEQUENCE</scope>
    <source>
        <strain evidence="5">Hsosn_3</strain>
        <tissue evidence="5">Leaf</tissue>
    </source>
</reference>
<dbReference type="InterPro" id="IPR000490">
    <property type="entry name" value="Glyco_hydro_17"/>
</dbReference>
<dbReference type="Gene3D" id="3.20.20.80">
    <property type="entry name" value="Glycosidases"/>
    <property type="match status" value="1"/>
</dbReference>
<sequence length="100" mass="11024">MRIYGPDTNVLQALKGSNIQLMVGVPDQALQRFASDPGSAKIWVRENILNYPDVNFRYIAVGNEISPFSSGTSKYTQYLLGAMKNVYDAISETGLLGIIH</sequence>
<dbReference type="GO" id="GO:0004553">
    <property type="term" value="F:hydrolase activity, hydrolyzing O-glycosyl compounds"/>
    <property type="evidence" value="ECO:0007669"/>
    <property type="project" value="InterPro"/>
</dbReference>
<comment type="caution">
    <text evidence="5">The sequence shown here is derived from an EMBL/GenBank/DDBJ whole genome shotgun (WGS) entry which is preliminary data.</text>
</comment>
<evidence type="ECO:0000256" key="2">
    <source>
        <dbReference type="ARBA" id="ARBA00022801"/>
    </source>
</evidence>
<proteinExistence type="inferred from homology"/>
<evidence type="ECO:0000256" key="3">
    <source>
        <dbReference type="ARBA" id="ARBA00023295"/>
    </source>
</evidence>
<dbReference type="PANTHER" id="PTHR32227">
    <property type="entry name" value="GLUCAN ENDO-1,3-BETA-GLUCOSIDASE BG1-RELATED-RELATED"/>
    <property type="match status" value="1"/>
</dbReference>
<name>A0AAD8M8J0_9APIA</name>
<dbReference type="SUPFAM" id="SSF51445">
    <property type="entry name" value="(Trans)glycosidases"/>
    <property type="match status" value="1"/>
</dbReference>
<keyword evidence="3" id="KW-0326">Glycosidase</keyword>